<evidence type="ECO:0000313" key="1">
    <source>
        <dbReference type="EMBL" id="SOR28491.1"/>
    </source>
</evidence>
<reference evidence="2" key="1">
    <citation type="submission" date="2017-10" db="EMBL/GenBank/DDBJ databases">
        <authorList>
            <person name="Regsiter A."/>
            <person name="William W."/>
        </authorList>
    </citation>
    <scope>NUCLEOTIDE SEQUENCE [LARGE SCALE GENOMIC DNA]</scope>
</reference>
<dbReference type="Proteomes" id="UP000233769">
    <property type="component" value="Chromosome tk0001"/>
</dbReference>
<name>A0A2N9AMB0_METEX</name>
<evidence type="ECO:0000313" key="2">
    <source>
        <dbReference type="Proteomes" id="UP000233769"/>
    </source>
</evidence>
<organism evidence="1 2">
    <name type="scientific">Methylorubrum extorquens</name>
    <name type="common">Methylobacterium dichloromethanicum</name>
    <name type="synonym">Methylobacterium extorquens</name>
    <dbReference type="NCBI Taxonomy" id="408"/>
    <lineage>
        <taxon>Bacteria</taxon>
        <taxon>Pseudomonadati</taxon>
        <taxon>Pseudomonadota</taxon>
        <taxon>Alphaproteobacteria</taxon>
        <taxon>Hyphomicrobiales</taxon>
        <taxon>Methylobacteriaceae</taxon>
        <taxon>Methylorubrum</taxon>
    </lineage>
</organism>
<gene>
    <name evidence="1" type="ORF">TK0001_1889</name>
</gene>
<dbReference type="AlphaFoldDB" id="A0A2N9AMB0"/>
<sequence length="72" mass="7691">MRPDTCEAGSGSAGPRFAYCGLPELGGRACARLREGPDAALTDAEELTGQAAIIQHVSVYRFPRNDGEPQRE</sequence>
<protein>
    <submittedName>
        <fullName evidence="1">Uncharacterized protein</fullName>
    </submittedName>
</protein>
<dbReference type="EMBL" id="LT962688">
    <property type="protein sequence ID" value="SOR28491.1"/>
    <property type="molecule type" value="Genomic_DNA"/>
</dbReference>
<accession>A0A2N9AMB0</accession>
<proteinExistence type="predicted"/>